<evidence type="ECO:0000256" key="18">
    <source>
        <dbReference type="ARBA" id="ARBA00032181"/>
    </source>
</evidence>
<evidence type="ECO:0000256" key="21">
    <source>
        <dbReference type="SAM" id="Phobius"/>
    </source>
</evidence>
<accession>A0A2P2IB26</accession>
<dbReference type="GO" id="GO:0035269">
    <property type="term" value="P:protein O-linked glycosylation via mannose"/>
    <property type="evidence" value="ECO:0007669"/>
    <property type="project" value="TreeGrafter"/>
</dbReference>
<keyword evidence="12" id="KW-0333">Golgi apparatus</keyword>
<dbReference type="Pfam" id="PF13896">
    <property type="entry name" value="Glyco_transf_49"/>
    <property type="match status" value="2"/>
</dbReference>
<proteinExistence type="evidence at transcript level"/>
<evidence type="ECO:0000256" key="6">
    <source>
        <dbReference type="ARBA" id="ARBA00022676"/>
    </source>
</evidence>
<organism evidence="22">
    <name type="scientific">Hirondellea gigas</name>
    <dbReference type="NCBI Taxonomy" id="1518452"/>
    <lineage>
        <taxon>Eukaryota</taxon>
        <taxon>Metazoa</taxon>
        <taxon>Ecdysozoa</taxon>
        <taxon>Arthropoda</taxon>
        <taxon>Crustacea</taxon>
        <taxon>Multicrustacea</taxon>
        <taxon>Malacostraca</taxon>
        <taxon>Eumalacostraca</taxon>
        <taxon>Peracarida</taxon>
        <taxon>Amphipoda</taxon>
        <taxon>Amphilochidea</taxon>
        <taxon>Lysianassida</taxon>
        <taxon>Lysianassidira</taxon>
        <taxon>Lysianassoidea</taxon>
        <taxon>Lysianassidae</taxon>
        <taxon>Hirondellea</taxon>
    </lineage>
</organism>
<evidence type="ECO:0000256" key="19">
    <source>
        <dbReference type="ARBA" id="ARBA00033291"/>
    </source>
</evidence>
<evidence type="ECO:0000256" key="20">
    <source>
        <dbReference type="ARBA" id="ARBA00047852"/>
    </source>
</evidence>
<dbReference type="InterPro" id="IPR043189">
    <property type="entry name" value="B4GAT1"/>
</dbReference>
<keyword evidence="13 21" id="KW-0472">Membrane</keyword>
<dbReference type="EMBL" id="IACT01004222">
    <property type="protein sequence ID" value="LAC23421.1"/>
    <property type="molecule type" value="mRNA"/>
</dbReference>
<comment type="pathway">
    <text evidence="3">Protein modification; protein glycosylation.</text>
</comment>
<dbReference type="AlphaFoldDB" id="A0A2P2IB26"/>
<keyword evidence="14" id="KW-0325">Glycoprotein</keyword>
<keyword evidence="9" id="KW-0479">Metal-binding</keyword>
<evidence type="ECO:0000313" key="22">
    <source>
        <dbReference type="EMBL" id="LAB71213.1"/>
    </source>
</evidence>
<name>A0A2P2IB26_9CRUS</name>
<evidence type="ECO:0000256" key="8">
    <source>
        <dbReference type="ARBA" id="ARBA00022692"/>
    </source>
</evidence>
<keyword evidence="11 21" id="KW-1133">Transmembrane helix</keyword>
<dbReference type="EMBL" id="IACF01005630">
    <property type="protein sequence ID" value="LAB71213.1"/>
    <property type="molecule type" value="mRNA"/>
</dbReference>
<dbReference type="GO" id="GO:0000139">
    <property type="term" value="C:Golgi membrane"/>
    <property type="evidence" value="ECO:0007669"/>
    <property type="project" value="UniProtKB-SubCell"/>
</dbReference>
<protein>
    <recommendedName>
        <fullName evidence="5">Beta-1,4-glucuronyltransferase 1</fullName>
    </recommendedName>
    <alternativeName>
        <fullName evidence="16">I-beta-1,3-N-acetylglucosaminyltransferase</fullName>
    </alternativeName>
    <alternativeName>
        <fullName evidence="19">N-acetyllactosaminide beta-1,3-N-acetylglucosaminyltransferase</fullName>
    </alternativeName>
    <alternativeName>
        <fullName evidence="17">Poly-N-acetyllactosamine extension enzyme</fullName>
    </alternativeName>
    <alternativeName>
        <fullName evidence="18">UDP-GlcNAc:betaGal beta-1,3-N-acetylglucosaminyltransferase 1</fullName>
    </alternativeName>
</protein>
<dbReference type="GO" id="GO:0046872">
    <property type="term" value="F:metal ion binding"/>
    <property type="evidence" value="ECO:0007669"/>
    <property type="project" value="UniProtKB-KW"/>
</dbReference>
<dbReference type="GO" id="GO:0015020">
    <property type="term" value="F:glucuronosyltransferase activity"/>
    <property type="evidence" value="ECO:0007669"/>
    <property type="project" value="InterPro"/>
</dbReference>
<evidence type="ECO:0000256" key="7">
    <source>
        <dbReference type="ARBA" id="ARBA00022679"/>
    </source>
</evidence>
<evidence type="ECO:0000256" key="9">
    <source>
        <dbReference type="ARBA" id="ARBA00022723"/>
    </source>
</evidence>
<evidence type="ECO:0000313" key="23">
    <source>
        <dbReference type="EMBL" id="LAC23421.1"/>
    </source>
</evidence>
<keyword evidence="15" id="KW-0464">Manganese</keyword>
<evidence type="ECO:0000256" key="15">
    <source>
        <dbReference type="ARBA" id="ARBA00023211"/>
    </source>
</evidence>
<evidence type="ECO:0000256" key="13">
    <source>
        <dbReference type="ARBA" id="ARBA00023136"/>
    </source>
</evidence>
<evidence type="ECO:0000256" key="3">
    <source>
        <dbReference type="ARBA" id="ARBA00004922"/>
    </source>
</evidence>
<keyword evidence="6" id="KW-0328">Glycosyltransferase</keyword>
<dbReference type="PANTHER" id="PTHR46420">
    <property type="entry name" value="BETA-1,4-GLUCURONYLTRANSFERASE 1"/>
    <property type="match status" value="1"/>
</dbReference>
<evidence type="ECO:0000256" key="16">
    <source>
        <dbReference type="ARBA" id="ARBA00030723"/>
    </source>
</evidence>
<evidence type="ECO:0000256" key="2">
    <source>
        <dbReference type="ARBA" id="ARBA00004323"/>
    </source>
</evidence>
<keyword evidence="7 22" id="KW-0808">Transferase</keyword>
<comment type="similarity">
    <text evidence="4">Belongs to the glycosyltransferase 49 family.</text>
</comment>
<comment type="subcellular location">
    <subcellularLocation>
        <location evidence="2">Golgi apparatus membrane</location>
        <topology evidence="2">Single-pass type II membrane protein</topology>
    </subcellularLocation>
</comment>
<evidence type="ECO:0000256" key="11">
    <source>
        <dbReference type="ARBA" id="ARBA00022989"/>
    </source>
</evidence>
<sequence length="483" mass="56220">MHRTQVFRCLDVRLLRRPGSCLLVLTAFVVLVLCINNTTFWWNGRALAQPHSCSCYNKHINDSYDTQTAILSESVSLGHGMASLSGGFIFHAHAWPALNPPDSKICLSTFSSVNRLYWLPWLLQAWSGPISVAVYTPGVDYAVLSKVMQYLRKCYPLLELRVAFHVLYPKNQRPLEMTSDFDISEYNCFYHEESVRQIFDNFRISSDITSVKLPQNHLRNLARRSCDAPFSLVADIDMIPSPLMFERFDLLLHGNIQCKKCALIVPVYEIDSEEKFLPANKIALLQMLFEQKAQRYHVKVYDKNQGNSNLKQWEKANQIDKEEVIFWSLFEDFNENSSVFEALRNYKEVPYREMYKIRGYEEFWEPIVVLPEDAPSFDERFLGFGFCRSSLIYELHQRGFSFRMLDEPFLSHWGFQTTSHYPRHRIMEIKENTVRYDAMKRELQARYSITSSSQQQQKRAPSKVVQTVRQAPPPLLIIGQAVG</sequence>
<reference evidence="23" key="1">
    <citation type="submission" date="2017-11" db="EMBL/GenBank/DDBJ databases">
        <title>The sensing device of the deep-sea amphipod.</title>
        <authorList>
            <person name="Kobayashi H."/>
            <person name="Nagahama T."/>
            <person name="Arai W."/>
            <person name="Sasagawa Y."/>
            <person name="Umeda M."/>
            <person name="Hayashi T."/>
            <person name="Nikaido I."/>
            <person name="Watanabe H."/>
            <person name="Oguri K."/>
            <person name="Kitazato H."/>
            <person name="Fujioka K."/>
            <person name="Kido Y."/>
            <person name="Takami H."/>
        </authorList>
    </citation>
    <scope>NUCLEOTIDE SEQUENCE</scope>
    <source>
        <tissue evidence="23">Whole body</tissue>
    </source>
</reference>
<evidence type="ECO:0000256" key="14">
    <source>
        <dbReference type="ARBA" id="ARBA00023180"/>
    </source>
</evidence>
<evidence type="ECO:0000256" key="17">
    <source>
        <dbReference type="ARBA" id="ARBA00032175"/>
    </source>
</evidence>
<dbReference type="PANTHER" id="PTHR46420:SF1">
    <property type="entry name" value="BETA-1,4-GLUCURONYLTRANSFERASE 1"/>
    <property type="match status" value="1"/>
</dbReference>
<keyword evidence="8 21" id="KW-0812">Transmembrane</keyword>
<evidence type="ECO:0000256" key="5">
    <source>
        <dbReference type="ARBA" id="ARBA00017962"/>
    </source>
</evidence>
<evidence type="ECO:0000256" key="1">
    <source>
        <dbReference type="ARBA" id="ARBA00001936"/>
    </source>
</evidence>
<feature type="transmembrane region" description="Helical" evidence="21">
    <location>
        <begin position="21"/>
        <end position="42"/>
    </location>
</feature>
<evidence type="ECO:0000256" key="4">
    <source>
        <dbReference type="ARBA" id="ARBA00008539"/>
    </source>
</evidence>
<keyword evidence="10" id="KW-0735">Signal-anchor</keyword>
<comment type="cofactor">
    <cofactor evidence="1">
        <name>Mn(2+)</name>
        <dbReference type="ChEBI" id="CHEBI:29035"/>
    </cofactor>
</comment>
<reference evidence="22" key="2">
    <citation type="journal article" date="2018" name="Biosci. Biotechnol. Biochem.">
        <title>Polysaccharide hydrolase of the hadal zone amphipods Hirondellea gigas.</title>
        <authorList>
            <person name="Kobayashi H."/>
            <person name="Nagahama T."/>
            <person name="Arai W."/>
            <person name="Sasagawa Y."/>
            <person name="Umeda M."/>
            <person name="Hayashi T."/>
            <person name="Nikaido I."/>
            <person name="Watanabe H."/>
            <person name="Oguri K."/>
            <person name="Kitazato H."/>
            <person name="Fujioka K."/>
            <person name="Kido Y."/>
            <person name="Takami H."/>
        </authorList>
    </citation>
    <scope>NUCLEOTIDE SEQUENCE</scope>
    <source>
        <tissue evidence="22">Whole body</tissue>
    </source>
</reference>
<evidence type="ECO:0000256" key="10">
    <source>
        <dbReference type="ARBA" id="ARBA00022968"/>
    </source>
</evidence>
<dbReference type="UniPathway" id="UPA00378"/>
<comment type="catalytic activity">
    <reaction evidence="20">
        <text>3-O-[beta-D-Xyl-(1-&gt;4)-Rib-ol-P-Rib-ol-P-3-beta-D-GalNAc-(1-&gt;3)-beta-D-GlcNAc-(1-&gt;4)-(O-6-P-alpha-D-Man)]-Thr-[protein] + UDP-alpha-D-glucuronate = 3-O-[beta-D-GlcA-(1-&gt;3)-beta-D-Xyl-(1-&gt;4)-Rib-ol-P-Rib-ol-P-3-beta-D-GalNAc-(1-&gt;3)-beta-D-GlcNAc-(1-&gt;4)-(O-6-P-alpha-D-Man)]-Thr-[protein] + UDP + H(+)</text>
        <dbReference type="Rhea" id="RHEA:46860"/>
        <dbReference type="Rhea" id="RHEA-COMP:15023"/>
        <dbReference type="Rhea" id="RHEA-COMP:17482"/>
        <dbReference type="ChEBI" id="CHEBI:15378"/>
        <dbReference type="ChEBI" id="CHEBI:58052"/>
        <dbReference type="ChEBI" id="CHEBI:58223"/>
        <dbReference type="ChEBI" id="CHEBI:142405"/>
        <dbReference type="ChEBI" id="CHEBI:177336"/>
    </reaction>
</comment>
<evidence type="ECO:0000256" key="12">
    <source>
        <dbReference type="ARBA" id="ARBA00023034"/>
    </source>
</evidence>